<dbReference type="EMBL" id="QPIW01000030">
    <property type="protein sequence ID" value="RDB03180.1"/>
    <property type="molecule type" value="Genomic_DNA"/>
</dbReference>
<dbReference type="Proteomes" id="UP000253141">
    <property type="component" value="Unassembled WGS sequence"/>
</dbReference>
<dbReference type="AlphaFoldDB" id="A0A369I2R3"/>
<comment type="caution">
    <text evidence="1">The sequence shown here is derived from an EMBL/GenBank/DDBJ whole genome shotgun (WGS) entry which is preliminary data.</text>
</comment>
<protein>
    <submittedName>
        <fullName evidence="1">Uncharacterized protein</fullName>
    </submittedName>
</protein>
<gene>
    <name evidence="1" type="ORF">DVG78_25105</name>
</gene>
<evidence type="ECO:0000313" key="1">
    <source>
        <dbReference type="EMBL" id="RDB03180.1"/>
    </source>
</evidence>
<name>A0A369I2R3_9BACT</name>
<keyword evidence="2" id="KW-1185">Reference proteome</keyword>
<reference evidence="1 2" key="1">
    <citation type="submission" date="2018-07" db="EMBL/GenBank/DDBJ databases">
        <title>Genome analysis of Runella aurantiaca.</title>
        <authorList>
            <person name="Yang X."/>
        </authorList>
    </citation>
    <scope>NUCLEOTIDE SEQUENCE [LARGE SCALE GENOMIC DNA]</scope>
    <source>
        <strain evidence="1 2">YX9</strain>
    </source>
</reference>
<proteinExistence type="predicted"/>
<sequence>MFIFGVVVQNYDQLGLLNERQSKVLLRIFEAGIEGFKGGLSAANFKTIRGTSAATTTRDLQELVQLNTLTKTGELKHISHFLN</sequence>
<accession>A0A369I2R3</accession>
<evidence type="ECO:0000313" key="2">
    <source>
        <dbReference type="Proteomes" id="UP000253141"/>
    </source>
</evidence>
<organism evidence="1 2">
    <name type="scientific">Runella aurantiaca</name>
    <dbReference type="NCBI Taxonomy" id="2282308"/>
    <lineage>
        <taxon>Bacteria</taxon>
        <taxon>Pseudomonadati</taxon>
        <taxon>Bacteroidota</taxon>
        <taxon>Cytophagia</taxon>
        <taxon>Cytophagales</taxon>
        <taxon>Spirosomataceae</taxon>
        <taxon>Runella</taxon>
    </lineage>
</organism>